<keyword evidence="3" id="KW-1185">Reference proteome</keyword>
<comment type="caution">
    <text evidence="2">The sequence shown here is derived from an EMBL/GenBank/DDBJ whole genome shotgun (WGS) entry which is preliminary data.</text>
</comment>
<sequence>MALGCRMDSLRFLLHDRDRKYTCAFDADFQADDMAAFEAVLGRTQGVSITTKRGLPPLPAVPPLRSVIVVPSSVQFDGGIATMRHRLRRRGGQQGERLVALATVTAAIVSGMMVSGSGPAVAHAVVEPSVRSATASLRSDLEKYLDAQGTKDHFSAVSLRVTYADQRPDISVDAGTSRYGGGRPVNSKALWQIGSNTKAFTSVLLLQLEAEGKLSIRDKLGKWLPQYLAWRDVTIKQLLSMTSGIPSYTEQNAFLKDFDANPSTRFTLERLMSYVEGLPLGPAKYEYSNTNYLLAQMIVERASHDTYHERLAERIIEPLGMNDTCLPPDCPPDTASRMPTPYSTHSVLPKHLNKSLPRLRLSWAQGAGGLVSSLRDMTAWDRALYSGRLLPSAQQRELESLVSTKTSKPIKSVTADDPMGFGLGVVKLVHPVAGTVWAYEGATYGNRVLHMYFPKTGMIIAIAVNSAVGEGDTLPDLAGTVYKTLSAQKAQALPRHQ</sequence>
<dbReference type="PANTHER" id="PTHR46825:SF7">
    <property type="entry name" value="D-ALANYL-D-ALANINE CARBOXYPEPTIDASE"/>
    <property type="match status" value="1"/>
</dbReference>
<gene>
    <name evidence="2" type="ORF">GCM10009579_73370</name>
</gene>
<name>A0ABN1XCF4_9ACTN</name>
<evidence type="ECO:0000313" key="3">
    <source>
        <dbReference type="Proteomes" id="UP001500282"/>
    </source>
</evidence>
<reference evidence="2 3" key="1">
    <citation type="journal article" date="2019" name="Int. J. Syst. Evol. Microbiol.">
        <title>The Global Catalogue of Microorganisms (GCM) 10K type strain sequencing project: providing services to taxonomists for standard genome sequencing and annotation.</title>
        <authorList>
            <consortium name="The Broad Institute Genomics Platform"/>
            <consortium name="The Broad Institute Genome Sequencing Center for Infectious Disease"/>
            <person name="Wu L."/>
            <person name="Ma J."/>
        </authorList>
    </citation>
    <scope>NUCLEOTIDE SEQUENCE [LARGE SCALE GENOMIC DNA]</scope>
    <source>
        <strain evidence="2 3">JCM 11448</strain>
    </source>
</reference>
<dbReference type="EMBL" id="BAAAIH010000060">
    <property type="protein sequence ID" value="GAA1295839.1"/>
    <property type="molecule type" value="Genomic_DNA"/>
</dbReference>
<dbReference type="InterPro" id="IPR050491">
    <property type="entry name" value="AmpC-like"/>
</dbReference>
<dbReference type="SUPFAM" id="SSF56601">
    <property type="entry name" value="beta-lactamase/transpeptidase-like"/>
    <property type="match status" value="1"/>
</dbReference>
<protein>
    <recommendedName>
        <fullName evidence="1">Beta-lactamase-related domain-containing protein</fullName>
    </recommendedName>
</protein>
<dbReference type="PANTHER" id="PTHR46825">
    <property type="entry name" value="D-ALANYL-D-ALANINE-CARBOXYPEPTIDASE/ENDOPEPTIDASE AMPH"/>
    <property type="match status" value="1"/>
</dbReference>
<evidence type="ECO:0000313" key="2">
    <source>
        <dbReference type="EMBL" id="GAA1295839.1"/>
    </source>
</evidence>
<dbReference type="Pfam" id="PF00144">
    <property type="entry name" value="Beta-lactamase"/>
    <property type="match status" value="1"/>
</dbReference>
<accession>A0ABN1XCF4</accession>
<proteinExistence type="predicted"/>
<dbReference type="Gene3D" id="3.40.710.10">
    <property type="entry name" value="DD-peptidase/beta-lactamase superfamily"/>
    <property type="match status" value="1"/>
</dbReference>
<evidence type="ECO:0000259" key="1">
    <source>
        <dbReference type="Pfam" id="PF00144"/>
    </source>
</evidence>
<dbReference type="InterPro" id="IPR001466">
    <property type="entry name" value="Beta-lactam-related"/>
</dbReference>
<dbReference type="InterPro" id="IPR012338">
    <property type="entry name" value="Beta-lactam/transpept-like"/>
</dbReference>
<feature type="domain" description="Beta-lactamase-related" evidence="1">
    <location>
        <begin position="175"/>
        <end position="472"/>
    </location>
</feature>
<dbReference type="Proteomes" id="UP001500282">
    <property type="component" value="Unassembled WGS sequence"/>
</dbReference>
<organism evidence="2 3">
    <name type="scientific">Streptomyces javensis</name>
    <dbReference type="NCBI Taxonomy" id="114698"/>
    <lineage>
        <taxon>Bacteria</taxon>
        <taxon>Bacillati</taxon>
        <taxon>Actinomycetota</taxon>
        <taxon>Actinomycetes</taxon>
        <taxon>Kitasatosporales</taxon>
        <taxon>Streptomycetaceae</taxon>
        <taxon>Streptomyces</taxon>
        <taxon>Streptomyces violaceusniger group</taxon>
    </lineage>
</organism>